<evidence type="ECO:0000259" key="2">
    <source>
        <dbReference type="Pfam" id="PF01734"/>
    </source>
</evidence>
<dbReference type="EMBL" id="WNWS01000368">
    <property type="protein sequence ID" value="KAE9969413.1"/>
    <property type="molecule type" value="Genomic_DNA"/>
</dbReference>
<evidence type="ECO:0000313" key="4">
    <source>
        <dbReference type="Proteomes" id="UP000447873"/>
    </source>
</evidence>
<sequence length="681" mass="76192">MRVRGLLLLPQREHADFDPLSQQQQILKSGLSLNRGPDSGPKAKSVALRELFGAKRNQRFLTKRVPGEIHLHVEASSIFNERPLLVADSDIPAKTLRAKIPSTKCHETTKRIVRRPGSLGEISSTIYSQLLHPFVDVFCFFSDDLGGFKQVARHLATWLEQVHEPTIPRSTRPRVVIVTEKIPSGLENEKEARKAFLWLLSEETKRDLFEQVLAIEIIALFPAGALSVNARHRLLKERIMSGSDQVRKHREQSRCLFSVTHFAAFLASACEHFSRVIHEPFDFIQASRVDNPAPQDLDEHLANLMKHIRSSGNFTAFAAPTIASSLLLDSYPPNSHLFTPEQVLDSLYKDAFPKERVISFLDSDDVILRSGFINLVRKHLINFFEQLIHSPLSAAEIHRDNLNRFKQHWMMKRIQDRIGLPIPFQQFFKVAFGISSGGLICLAMFVNGWGIEESTDTFERLAKVAFTPRTVSKIPIFRNFIELLISYFADGLYAPKNIESALKQVFGDDRSILDVSHATTTGTRVGLPVATVGGTPSRRIFTNYNGVGDRVEGQEERVIKPKDGSGNVPLWEIARSASAALGFFPPKHIRDVGTFQDAGPFVNDPLILALSEAAALFPLSGKPDFVISLGTGEPHHADVPDRVKPSGKSYRISRLEKRSKPGVFQSGIIELTLRLMDSGQD</sequence>
<evidence type="ECO:0000313" key="3">
    <source>
        <dbReference type="EMBL" id="KAE9969413.1"/>
    </source>
</evidence>
<feature type="domain" description="PNPLA" evidence="2">
    <location>
        <begin position="427"/>
        <end position="608"/>
    </location>
</feature>
<proteinExistence type="predicted"/>
<dbReference type="GO" id="GO:0046486">
    <property type="term" value="P:glycerolipid metabolic process"/>
    <property type="evidence" value="ECO:0007669"/>
    <property type="project" value="UniProtKB-ARBA"/>
</dbReference>
<dbReference type="SUPFAM" id="SSF52151">
    <property type="entry name" value="FabD/lysophospholipase-like"/>
    <property type="match status" value="1"/>
</dbReference>
<protein>
    <recommendedName>
        <fullName evidence="2">PNPLA domain-containing protein</fullName>
    </recommendedName>
</protein>
<gene>
    <name evidence="3" type="ORF">EG328_006861</name>
</gene>
<accession>A0A8H3YRM0</accession>
<name>A0A8H3YRM0_VENIN</name>
<comment type="caution">
    <text evidence="3">The sequence shown here is derived from an EMBL/GenBank/DDBJ whole genome shotgun (WGS) entry which is preliminary data.</text>
</comment>
<dbReference type="AlphaFoldDB" id="A0A8H3YRM0"/>
<dbReference type="InterPro" id="IPR016035">
    <property type="entry name" value="Acyl_Trfase/lysoPLipase"/>
</dbReference>
<reference evidence="3 4" key="1">
    <citation type="submission" date="2018-12" db="EMBL/GenBank/DDBJ databases">
        <title>Venturia inaequalis Genome Resource.</title>
        <authorList>
            <person name="Lichtner F.J."/>
        </authorList>
    </citation>
    <scope>NUCLEOTIDE SEQUENCE [LARGE SCALE GENOMIC DNA]</scope>
    <source>
        <strain evidence="3 4">120213</strain>
    </source>
</reference>
<dbReference type="InterPro" id="IPR002641">
    <property type="entry name" value="PNPLA_dom"/>
</dbReference>
<dbReference type="Gene3D" id="3.40.1090.10">
    <property type="entry name" value="Cytosolic phospholipase A2 catalytic domain"/>
    <property type="match status" value="1"/>
</dbReference>
<dbReference type="Proteomes" id="UP000447873">
    <property type="component" value="Unassembled WGS sequence"/>
</dbReference>
<keyword evidence="1" id="KW-0443">Lipid metabolism</keyword>
<dbReference type="PANTHER" id="PTHR24185">
    <property type="entry name" value="CALCIUM-INDEPENDENT PHOSPHOLIPASE A2-GAMMA"/>
    <property type="match status" value="1"/>
</dbReference>
<dbReference type="Pfam" id="PF01734">
    <property type="entry name" value="Patatin"/>
    <property type="match status" value="1"/>
</dbReference>
<dbReference type="GO" id="GO:0047499">
    <property type="term" value="F:calcium-independent phospholipase A2 activity"/>
    <property type="evidence" value="ECO:0007669"/>
    <property type="project" value="TreeGrafter"/>
</dbReference>
<evidence type="ECO:0000256" key="1">
    <source>
        <dbReference type="ARBA" id="ARBA00023098"/>
    </source>
</evidence>
<organism evidence="3 4">
    <name type="scientific">Venturia inaequalis</name>
    <name type="common">Apple scab fungus</name>
    <dbReference type="NCBI Taxonomy" id="5025"/>
    <lineage>
        <taxon>Eukaryota</taxon>
        <taxon>Fungi</taxon>
        <taxon>Dikarya</taxon>
        <taxon>Ascomycota</taxon>
        <taxon>Pezizomycotina</taxon>
        <taxon>Dothideomycetes</taxon>
        <taxon>Pleosporomycetidae</taxon>
        <taxon>Venturiales</taxon>
        <taxon>Venturiaceae</taxon>
        <taxon>Venturia</taxon>
    </lineage>
</organism>
<dbReference type="GO" id="GO:0016020">
    <property type="term" value="C:membrane"/>
    <property type="evidence" value="ECO:0007669"/>
    <property type="project" value="TreeGrafter"/>
</dbReference>
<dbReference type="GO" id="GO:0019369">
    <property type="term" value="P:arachidonate metabolic process"/>
    <property type="evidence" value="ECO:0007669"/>
    <property type="project" value="TreeGrafter"/>
</dbReference>
<dbReference type="PANTHER" id="PTHR24185:SF8">
    <property type="entry name" value="PNPLA DOMAIN-CONTAINING PROTEIN"/>
    <property type="match status" value="1"/>
</dbReference>